<feature type="domain" description="DUF632" evidence="3">
    <location>
        <begin position="221"/>
        <end position="535"/>
    </location>
</feature>
<dbReference type="Proteomes" id="UP000504603">
    <property type="component" value="Unplaced"/>
</dbReference>
<evidence type="ECO:0000259" key="3">
    <source>
        <dbReference type="Pfam" id="PF04782"/>
    </source>
</evidence>
<name>A0A6J1C1W4_MOMCH</name>
<evidence type="ECO:0000313" key="5">
    <source>
        <dbReference type="RefSeq" id="XP_022135846.1"/>
    </source>
</evidence>
<dbReference type="Pfam" id="PF04782">
    <property type="entry name" value="DUF632"/>
    <property type="match status" value="1"/>
</dbReference>
<dbReference type="PANTHER" id="PTHR21450">
    <property type="entry name" value="PROTEIN ALTERED PHOSPHATE STARVATION RESPONSE 1"/>
    <property type="match status" value="1"/>
</dbReference>
<organism evidence="4 5">
    <name type="scientific">Momordica charantia</name>
    <name type="common">Bitter gourd</name>
    <name type="synonym">Balsam pear</name>
    <dbReference type="NCBI Taxonomy" id="3673"/>
    <lineage>
        <taxon>Eukaryota</taxon>
        <taxon>Viridiplantae</taxon>
        <taxon>Streptophyta</taxon>
        <taxon>Embryophyta</taxon>
        <taxon>Tracheophyta</taxon>
        <taxon>Spermatophyta</taxon>
        <taxon>Magnoliopsida</taxon>
        <taxon>eudicotyledons</taxon>
        <taxon>Gunneridae</taxon>
        <taxon>Pentapetalae</taxon>
        <taxon>rosids</taxon>
        <taxon>fabids</taxon>
        <taxon>Cucurbitales</taxon>
        <taxon>Cucurbitaceae</taxon>
        <taxon>Momordiceae</taxon>
        <taxon>Momordica</taxon>
    </lineage>
</organism>
<accession>A0A6J1C1W4</accession>
<feature type="region of interest" description="Disordered" evidence="2">
    <location>
        <begin position="134"/>
        <end position="171"/>
    </location>
</feature>
<feature type="region of interest" description="Disordered" evidence="2">
    <location>
        <begin position="43"/>
        <end position="87"/>
    </location>
</feature>
<dbReference type="RefSeq" id="XP_022135846.1">
    <property type="nucleotide sequence ID" value="XM_022280154.1"/>
</dbReference>
<dbReference type="InterPro" id="IPR006867">
    <property type="entry name" value="DUF632"/>
</dbReference>
<feature type="compositionally biased region" description="Gly residues" evidence="2">
    <location>
        <begin position="141"/>
        <end position="150"/>
    </location>
</feature>
<gene>
    <name evidence="5" type="primary">LOC111007698</name>
</gene>
<feature type="region of interest" description="Disordered" evidence="2">
    <location>
        <begin position="196"/>
        <end position="217"/>
    </location>
</feature>
<evidence type="ECO:0000256" key="1">
    <source>
        <dbReference type="SAM" id="Coils"/>
    </source>
</evidence>
<evidence type="ECO:0000313" key="4">
    <source>
        <dbReference type="Proteomes" id="UP000504603"/>
    </source>
</evidence>
<feature type="compositionally biased region" description="Basic and acidic residues" evidence="2">
    <location>
        <begin position="155"/>
        <end position="164"/>
    </location>
</feature>
<feature type="coiled-coil region" evidence="1">
    <location>
        <begin position="553"/>
        <end position="580"/>
    </location>
</feature>
<feature type="compositionally biased region" description="Low complexity" evidence="2">
    <location>
        <begin position="57"/>
        <end position="70"/>
    </location>
</feature>
<dbReference type="KEGG" id="mcha:111007698"/>
<feature type="compositionally biased region" description="Pro residues" evidence="2">
    <location>
        <begin position="71"/>
        <end position="80"/>
    </location>
</feature>
<dbReference type="PANTHER" id="PTHR21450:SF41">
    <property type="entry name" value="RNA POLYMERASE SUBUNIT BETA, PUTATIVE (DUF630 AND DUF632)-RELATED"/>
    <property type="match status" value="1"/>
</dbReference>
<sequence length="650" mass="73069">MSPERVYHVGESSSSSAHYPYPYGNMAYNNPYPYYGYPQDGGAGGYYGSSASPPPVYGSMSSAGASGSTSKPPPPPPSPPKTSTWDFLNPFETYDKYYSAYTPSRDSREVREEEGIPDLEDEVYQHEVVKEVHGNQKFVEEGGGGGGGGKNSKAAVEDEHRGGGDDTEASLYQVRPSNVVEDNAVEYEVRVVDKKVDKEEKSEERGNGNAFKGRPGSRDVYEVAKEIEVQFERASESGNEIAKMLEAGKLPYQRKHVSSKMLHVVTPSLSMVASQPSTSKSTDPSASGDKNGAAELSYVEEFGMASGNLSSTLRKLYLWEKKLYNEVKAEEKMRVIHERKCRKLKRLDEKGAEAHKVDSTQTVVRSLSTKIRIAIQVVDKISMTINKIRDEELWPQLNELIQGLTRMWKCMLDCHRAQYQAISESKSLGPIGSGKSSSEAHLVATKELEHELLNWTISFSSWISAQKGYVRALNNWLLKCLLYEPEETPDGIAPFSPGRIGAPPVFVICNQWSQALDRLSEKEVVDSMRVFSMSVLQIWEHDRLEMRHRMMANKDSERNVRNLDRDDQKIQKQIQALDKKMVMVSRDEKHLSVSGKAVYQSEMSNSSLQSSLQRIFEAMERFTADSMKVYEELLQRSEEERLSQEHEGVL</sequence>
<evidence type="ECO:0000256" key="2">
    <source>
        <dbReference type="SAM" id="MobiDB-lite"/>
    </source>
</evidence>
<proteinExistence type="predicted"/>
<reference evidence="5" key="1">
    <citation type="submission" date="2025-08" db="UniProtKB">
        <authorList>
            <consortium name="RefSeq"/>
        </authorList>
    </citation>
    <scope>IDENTIFICATION</scope>
</reference>
<protein>
    <submittedName>
        <fullName evidence="5">Uncharacterized protein LOC111007698</fullName>
    </submittedName>
</protein>
<dbReference type="OrthoDB" id="658187at2759"/>
<dbReference type="GeneID" id="111007698"/>
<keyword evidence="1" id="KW-0175">Coiled coil</keyword>
<feature type="compositionally biased region" description="Basic and acidic residues" evidence="2">
    <location>
        <begin position="196"/>
        <end position="206"/>
    </location>
</feature>
<keyword evidence="4" id="KW-1185">Reference proteome</keyword>
<feature type="region of interest" description="Disordered" evidence="2">
    <location>
        <begin position="1"/>
        <end position="20"/>
    </location>
</feature>
<dbReference type="AlphaFoldDB" id="A0A6J1C1W4"/>